<evidence type="ECO:0000313" key="1">
    <source>
        <dbReference type="EMBL" id="KYQ96877.1"/>
    </source>
</evidence>
<organism evidence="1 2">
    <name type="scientific">Tieghemostelium lacteum</name>
    <name type="common">Slime mold</name>
    <name type="synonym">Dictyostelium lacteum</name>
    <dbReference type="NCBI Taxonomy" id="361077"/>
    <lineage>
        <taxon>Eukaryota</taxon>
        <taxon>Amoebozoa</taxon>
        <taxon>Evosea</taxon>
        <taxon>Eumycetozoa</taxon>
        <taxon>Dictyostelia</taxon>
        <taxon>Dictyosteliales</taxon>
        <taxon>Raperosteliaceae</taxon>
        <taxon>Tieghemostelium</taxon>
    </lineage>
</organism>
<gene>
    <name evidence="1" type="ORF">DLAC_04188</name>
</gene>
<dbReference type="AlphaFoldDB" id="A0A151ZSB5"/>
<reference evidence="1 2" key="1">
    <citation type="submission" date="2015-12" db="EMBL/GenBank/DDBJ databases">
        <title>Dictyostelia acquired genes for synthesis and detection of signals that induce cell-type specialization by lateral gene transfer from prokaryotes.</title>
        <authorList>
            <person name="Gloeckner G."/>
            <person name="Schaap P."/>
        </authorList>
    </citation>
    <scope>NUCLEOTIDE SEQUENCE [LARGE SCALE GENOMIC DNA]</scope>
    <source>
        <strain evidence="1 2">TK</strain>
    </source>
</reference>
<dbReference type="EMBL" id="LODT01000021">
    <property type="protein sequence ID" value="KYQ96877.1"/>
    <property type="molecule type" value="Genomic_DNA"/>
</dbReference>
<accession>A0A151ZSB5</accession>
<comment type="caution">
    <text evidence="1">The sequence shown here is derived from an EMBL/GenBank/DDBJ whole genome shotgun (WGS) entry which is preliminary data.</text>
</comment>
<dbReference type="Proteomes" id="UP000076078">
    <property type="component" value="Unassembled WGS sequence"/>
</dbReference>
<sequence length="1153" mass="134502">MGDLDLYNPNPDQLAGKEKLISKDDYFKVISKMICSGERPTDKLYDVSVFKRYTLEWIEINEILPKTYNSVISSLFTFINEFEVREYFNLMKSDKAIIREFTMVLLSHINFTQTMEKYQSEVLDAIILALNDEVASVQKSAINFIEGLVLNPVTSYIHMVRDRIIVIINKLVSAYSNSDLKLEISVINRGIVKMVNVFDKFKSDTILVHSQQHMEPYLVKLIIDTKSVQKYQIFQFYIEYVQFSIESLLSIIPIMFSDKIITNNEYSFITPHITKIFNNYSPDEQIEFIRQLLTTVDNDNNIFYTILFLLRTLSNSVPFIPFSLEILKIINRGNSYWTKLNIGPIIQERMDIFIENLNEETIEQLLIIVKSYKDSNLVSWKINLFKSTEIFNRHFKSLYDSLMGISGFVSLNSLIRYSTDIQHYQLYQDYIIDDLCNQLKTDEKSLESLSYITQLVSNSNIECKNTILEKISTQLKSIKIQDYADEFGFKDLIPYIRYLYSIGKSCNSTSIINNAVVYLIFYYQNEPEKFDIKLFVQICKENINSLHSISNPHDMNMISEILNYCGSNFDSSHSLSNSIATQLIFNLIHFHKPEEGSKKFEEYLNRAILGSRENTGILAALKLLNRIHKEGLHVTYQVTITEVLQNKLLLLFKQFSSWLLEYQDYDKFVKNTIKYLMNYHNGQEYMFIQRLLDLYSYEFKSTTIGVFLLILDRLQVLGCTVPQSEFIRVFKFNFVLNHYFYRPNIQKCSTPALLSSVAQHLTKGTLEYLKKEIQDCPTYRHFIEFPTSTNNSPAPELPKYIYDHVMSLIYFDKCIPIQWKFSTLPRVSKYFFQQSCKYSNLVIQATDLPSFCKINLNSKWSLFKEPFNEVSQFKIYAFDQYLQVLESAEVLVLKDITSMKFIHQETQDAIISSLKSLKTLDIHFSYRSSISYLEMLQKIISNVPNKIKVIVNPNGTNSPWNIPVEYILQNPKNVSHLQLIFRRGSEQHYELIQRIKNNKDFTWDFTLDHDYPSGTNGYGLFLGEVRSITTRGWFPSSTHIQFLCNCTNLQELVLLSGYHGFMQIISNCKSLIALTIKEFIYDKLNDLVEALEKSHSIEEISITFASTQYSVISNNLNSIFSNQYFDYSKLFNLKTTNPNIKSITVQYPNPQIA</sequence>
<protein>
    <submittedName>
        <fullName evidence="1">Uncharacterized protein</fullName>
    </submittedName>
</protein>
<name>A0A151ZSB5_TIELA</name>
<keyword evidence="2" id="KW-1185">Reference proteome</keyword>
<proteinExistence type="predicted"/>
<evidence type="ECO:0000313" key="2">
    <source>
        <dbReference type="Proteomes" id="UP000076078"/>
    </source>
</evidence>
<dbReference type="InParanoid" id="A0A151ZSB5"/>